<organism evidence="1 2">
    <name type="scientific">Ridgeia piscesae</name>
    <name type="common">Tubeworm</name>
    <dbReference type="NCBI Taxonomy" id="27915"/>
    <lineage>
        <taxon>Eukaryota</taxon>
        <taxon>Metazoa</taxon>
        <taxon>Spiralia</taxon>
        <taxon>Lophotrochozoa</taxon>
        <taxon>Annelida</taxon>
        <taxon>Polychaeta</taxon>
        <taxon>Sedentaria</taxon>
        <taxon>Canalipalpata</taxon>
        <taxon>Sabellida</taxon>
        <taxon>Siboglinidae</taxon>
        <taxon>Ridgeia</taxon>
    </lineage>
</organism>
<gene>
    <name evidence="1" type="ORF">NP493_974g00020</name>
</gene>
<accession>A0AAD9NJH7</accession>
<dbReference type="EMBL" id="JAODUO010000972">
    <property type="protein sequence ID" value="KAK2172315.1"/>
    <property type="molecule type" value="Genomic_DNA"/>
</dbReference>
<dbReference type="Proteomes" id="UP001209878">
    <property type="component" value="Unassembled WGS sequence"/>
</dbReference>
<reference evidence="1" key="1">
    <citation type="journal article" date="2023" name="Mol. Biol. Evol.">
        <title>Third-Generation Sequencing Reveals the Adaptive Role of the Epigenome in Three Deep-Sea Polychaetes.</title>
        <authorList>
            <person name="Perez M."/>
            <person name="Aroh O."/>
            <person name="Sun Y."/>
            <person name="Lan Y."/>
            <person name="Juniper S.K."/>
            <person name="Young C.R."/>
            <person name="Angers B."/>
            <person name="Qian P.Y."/>
        </authorList>
    </citation>
    <scope>NUCLEOTIDE SEQUENCE</scope>
    <source>
        <strain evidence="1">R07B-5</strain>
    </source>
</reference>
<comment type="caution">
    <text evidence="1">The sequence shown here is derived from an EMBL/GenBank/DDBJ whole genome shotgun (WGS) entry which is preliminary data.</text>
</comment>
<evidence type="ECO:0000313" key="2">
    <source>
        <dbReference type="Proteomes" id="UP001209878"/>
    </source>
</evidence>
<keyword evidence="2" id="KW-1185">Reference proteome</keyword>
<protein>
    <submittedName>
        <fullName evidence="1">Uncharacterized protein</fullName>
    </submittedName>
</protein>
<name>A0AAD9NJH7_RIDPI</name>
<sequence>MPWSHLHPELYHTVTSNAHTTPNPAFLPKRKQPFPRRQSFPVGFCFAFCTTGTCRYLGCTYRYSCPTCNGSHIPAQCPAKRQAAVLPKPQTPNTSALRPAPRFANRKHDCLKTNLRPLLTWSEPIGDAERAKHVPGKTNVIADAQSRFQDTPDLRRQYGLKPMQSVIPPDLLPWPL</sequence>
<dbReference type="AlphaFoldDB" id="A0AAD9NJH7"/>
<evidence type="ECO:0000313" key="1">
    <source>
        <dbReference type="EMBL" id="KAK2172315.1"/>
    </source>
</evidence>
<proteinExistence type="predicted"/>